<dbReference type="STRING" id="1149755.A0A2J6RZ12"/>
<dbReference type="AlphaFoldDB" id="A0A2J6RZ12"/>
<feature type="non-terminal residue" evidence="1">
    <location>
        <position position="1"/>
    </location>
</feature>
<dbReference type="InterPro" id="IPR053157">
    <property type="entry name" value="Sterol_Uptake_Regulator"/>
</dbReference>
<accession>A0A2J6RZ12</accession>
<protein>
    <recommendedName>
        <fullName evidence="3">C6 transcription factor</fullName>
    </recommendedName>
</protein>
<dbReference type="InterPro" id="IPR021858">
    <property type="entry name" value="Fun_TF"/>
</dbReference>
<sequence length="355" mass="39095">TGCTSRGIDCQFSRRLALAPAANSNTPTQSTEQHLSTRRLELELLHYYSTRTYQGFALLSPDQGFWQVFAVEQALKFDFLMKEIFALAALHKATETPESALKYVNHALEYQNEALALSHPILQNINQENSGAVFIFSIMTMIFEIVPPESVPGVNFKSPLENILALFEFQKGTASLVDICRNWLESSQFRWIFGFKSPNNTVTVNDNFHAALTRLEELNNDYTTASTSDFAIFSNAIGSLSFCSVGSKGRILAWLAMAGQEFLAELKDGEPMALLILLHWAVLLETLGELWWAKNAGKRLVEDVAVLLEKVAYSPSSGCGPKWEDAIGWARWEAGIGGGGEGEGAMVVEAVEVGG</sequence>
<dbReference type="Pfam" id="PF11951">
    <property type="entry name" value="Fungal_trans_2"/>
    <property type="match status" value="1"/>
</dbReference>
<proteinExistence type="predicted"/>
<dbReference type="OrthoDB" id="4937900at2759"/>
<gene>
    <name evidence="1" type="ORF">L207DRAFT_303262</name>
</gene>
<name>A0A2J6RZ12_HYAVF</name>
<evidence type="ECO:0008006" key="3">
    <source>
        <dbReference type="Google" id="ProtNLM"/>
    </source>
</evidence>
<dbReference type="GO" id="GO:0001228">
    <property type="term" value="F:DNA-binding transcription activator activity, RNA polymerase II-specific"/>
    <property type="evidence" value="ECO:0007669"/>
    <property type="project" value="TreeGrafter"/>
</dbReference>
<keyword evidence="2" id="KW-1185">Reference proteome</keyword>
<dbReference type="EMBL" id="KZ613942">
    <property type="protein sequence ID" value="PMD43748.1"/>
    <property type="molecule type" value="Genomic_DNA"/>
</dbReference>
<dbReference type="Proteomes" id="UP000235786">
    <property type="component" value="Unassembled WGS sequence"/>
</dbReference>
<dbReference type="PANTHER" id="PTHR47784">
    <property type="entry name" value="STEROL UPTAKE CONTROL PROTEIN 2"/>
    <property type="match status" value="1"/>
</dbReference>
<evidence type="ECO:0000313" key="2">
    <source>
        <dbReference type="Proteomes" id="UP000235786"/>
    </source>
</evidence>
<dbReference type="PANTHER" id="PTHR47784:SF10">
    <property type="entry name" value="TRANSCRIPTION FACTOR, PUTATIVE (AFU_ORTHOLOGUE AFUA_6G14150)-RELATED"/>
    <property type="match status" value="1"/>
</dbReference>
<evidence type="ECO:0000313" key="1">
    <source>
        <dbReference type="EMBL" id="PMD43748.1"/>
    </source>
</evidence>
<reference evidence="1 2" key="1">
    <citation type="submission" date="2016-04" db="EMBL/GenBank/DDBJ databases">
        <title>A degradative enzymes factory behind the ericoid mycorrhizal symbiosis.</title>
        <authorList>
            <consortium name="DOE Joint Genome Institute"/>
            <person name="Martino E."/>
            <person name="Morin E."/>
            <person name="Grelet G."/>
            <person name="Kuo A."/>
            <person name="Kohler A."/>
            <person name="Daghino S."/>
            <person name="Barry K."/>
            <person name="Choi C."/>
            <person name="Cichocki N."/>
            <person name="Clum A."/>
            <person name="Copeland A."/>
            <person name="Hainaut M."/>
            <person name="Haridas S."/>
            <person name="Labutti K."/>
            <person name="Lindquist E."/>
            <person name="Lipzen A."/>
            <person name="Khouja H.-R."/>
            <person name="Murat C."/>
            <person name="Ohm R."/>
            <person name="Olson A."/>
            <person name="Spatafora J."/>
            <person name="Veneault-Fourrey C."/>
            <person name="Henrissat B."/>
            <person name="Grigoriev I."/>
            <person name="Martin F."/>
            <person name="Perotto S."/>
        </authorList>
    </citation>
    <scope>NUCLEOTIDE SEQUENCE [LARGE SCALE GENOMIC DNA]</scope>
    <source>
        <strain evidence="1 2">F</strain>
    </source>
</reference>
<organism evidence="1 2">
    <name type="scientific">Hyaloscypha variabilis (strain UAMH 11265 / GT02V1 / F)</name>
    <name type="common">Meliniomyces variabilis</name>
    <dbReference type="NCBI Taxonomy" id="1149755"/>
    <lineage>
        <taxon>Eukaryota</taxon>
        <taxon>Fungi</taxon>
        <taxon>Dikarya</taxon>
        <taxon>Ascomycota</taxon>
        <taxon>Pezizomycotina</taxon>
        <taxon>Leotiomycetes</taxon>
        <taxon>Helotiales</taxon>
        <taxon>Hyaloscyphaceae</taxon>
        <taxon>Hyaloscypha</taxon>
        <taxon>Hyaloscypha variabilis</taxon>
    </lineage>
</organism>